<comment type="caution">
    <text evidence="11">The sequence shown here is derived from an EMBL/GenBank/DDBJ whole genome shotgun (WGS) entry which is preliminary data.</text>
</comment>
<feature type="domain" description="Glycosyl hydrolase family 31 C-terminal" evidence="10">
    <location>
        <begin position="732"/>
        <end position="820"/>
    </location>
</feature>
<keyword evidence="12" id="KW-1185">Reference proteome</keyword>
<dbReference type="PANTHER" id="PTHR22762:SF95">
    <property type="entry name" value="ALPHA_BETA-GLUCOSIDASE AGDC-RELATED"/>
    <property type="match status" value="1"/>
</dbReference>
<dbReference type="Gene3D" id="2.60.40.1760">
    <property type="entry name" value="glycosyl hydrolase (family 31)"/>
    <property type="match status" value="1"/>
</dbReference>
<dbReference type="Gene3D" id="2.60.40.1180">
    <property type="entry name" value="Golgi alpha-mannosidase II"/>
    <property type="match status" value="2"/>
</dbReference>
<keyword evidence="5 6" id="KW-0326">Glycosidase</keyword>
<dbReference type="InterPro" id="IPR013780">
    <property type="entry name" value="Glyco_hydro_b"/>
</dbReference>
<dbReference type="InterPro" id="IPR030458">
    <property type="entry name" value="Glyco_hydro_31_AS"/>
</dbReference>
<dbReference type="Proteomes" id="UP000031192">
    <property type="component" value="Unassembled WGS sequence"/>
</dbReference>
<feature type="signal peptide" evidence="7">
    <location>
        <begin position="1"/>
        <end position="18"/>
    </location>
</feature>
<evidence type="ECO:0000256" key="6">
    <source>
        <dbReference type="RuleBase" id="RU361185"/>
    </source>
</evidence>
<accession>A0A0B4GY41</accession>
<comment type="similarity">
    <text evidence="2 6">Belongs to the glycosyl hydrolase 31 family.</text>
</comment>
<evidence type="ECO:0000256" key="7">
    <source>
        <dbReference type="SAM" id="SignalP"/>
    </source>
</evidence>
<organism evidence="11 12">
    <name type="scientific">Metarhizium guizhouense (strain ARSEF 977)</name>
    <dbReference type="NCBI Taxonomy" id="1276136"/>
    <lineage>
        <taxon>Eukaryota</taxon>
        <taxon>Fungi</taxon>
        <taxon>Dikarya</taxon>
        <taxon>Ascomycota</taxon>
        <taxon>Pezizomycotina</taxon>
        <taxon>Sordariomycetes</taxon>
        <taxon>Hypocreomycetidae</taxon>
        <taxon>Hypocreales</taxon>
        <taxon>Clavicipitaceae</taxon>
        <taxon>Metarhizium</taxon>
    </lineage>
</organism>
<name>A0A0B4GY41_METGA</name>
<dbReference type="Pfam" id="PF21365">
    <property type="entry name" value="Glyco_hydro_31_3rd"/>
    <property type="match status" value="1"/>
</dbReference>
<feature type="domain" description="Glycoside hydrolase family 31 N-terminal" evidence="9">
    <location>
        <begin position="132"/>
        <end position="237"/>
    </location>
</feature>
<sequence length="928" mass="105885">MKAGAVIQFFFALGGIAATPKPNTRDRLRECPGYRAVKDGQLSDGLLRFMEIHDDKARFIDLELAGKPCNVYGKDLPFLKVKHVLETSNRLHVQIADPKQEAYQVPELVFPRPQFSKRRQKGKKKPLLEFEYTEYPFSFRIVRTKDTTILFDSSAAGLVFEDQYIRLRTSLPVNPNLYGFGEHSDSFRLKTNNYTRTLWNADTPSVPTGWNLYGSHPMYMEHREKGTHGVFLLNSNGMDIVIDSDPYSAYLEYNILGGVLDFYFLAGESPIDVAKQYAEVVQLPALVPYGALGLHQCRWGYQDVFNVAEVVHNYSQAGIPLETMWTDIDYMDGRAAFSLDPERFPLKKMRQLVQHLHSRNQKFVMMLDPGIAVKDYAPYNNGKTYPMSFLANSSGLPYEGVVWPGRTVYPDWFAPAIQEYWNKEFDVFFNPATGVDIDYLWIDMNEPSNFCDWPCDNIDDVALQYPPPPPLVRSPPRELPGWPCDFQPPGTKCDDNGIKPLPSRKKPRTVYLYFPEPMLSIPSLYFPLMEEVKPGYRPFFLGFDNRDLINPPYTINNAWGMLPQKSLNTSIRHSNGLTLFDTHNLYGHMMAAASRRALIAMRSHKRPFIVTRSTFAGSGAHAAHWLGDNDSSWEHYRLSIRQMLQFNSLFQVSMVGSDVCGFNGDTTEELCARWAMLGAFQPFYRNHNAEGQIDQEFYRWPSVTQAAKKAIDIRYRLLDYFYTALMTQSSDGTPAINPMFYIYPKDANTWGLDMQYFFGPSLMVAPVQEQGSTSVKIYFPNDVFYDFHTHEQFFGIGKYATRTNQTITDIPLFVRGGQIIPMRARSAMTTTELRQQDFELLIAVGTNGRAKGVLYLDDGETLHKPPHSYIEFNYKGGRVSSKIRSMDFKTGAKITKITIMGGKRCGRGKSSCSIDLHHPLKRPLSVKI</sequence>
<dbReference type="Pfam" id="PF13802">
    <property type="entry name" value="Gal_mutarotas_2"/>
    <property type="match status" value="1"/>
</dbReference>
<evidence type="ECO:0000313" key="12">
    <source>
        <dbReference type="Proteomes" id="UP000031192"/>
    </source>
</evidence>
<dbReference type="GO" id="GO:0030246">
    <property type="term" value="F:carbohydrate binding"/>
    <property type="evidence" value="ECO:0007669"/>
    <property type="project" value="InterPro"/>
</dbReference>
<dbReference type="InterPro" id="IPR011013">
    <property type="entry name" value="Gal_mutarotase_sf_dom"/>
</dbReference>
<feature type="chain" id="PRO_5002105130" description="alpha-glucosidase" evidence="7">
    <location>
        <begin position="19"/>
        <end position="928"/>
    </location>
</feature>
<dbReference type="PANTHER" id="PTHR22762">
    <property type="entry name" value="ALPHA-GLUCOSIDASE"/>
    <property type="match status" value="1"/>
</dbReference>
<evidence type="ECO:0000256" key="3">
    <source>
        <dbReference type="ARBA" id="ARBA00012741"/>
    </source>
</evidence>
<evidence type="ECO:0000259" key="9">
    <source>
        <dbReference type="Pfam" id="PF13802"/>
    </source>
</evidence>
<dbReference type="CDD" id="cd14752">
    <property type="entry name" value="GH31_N"/>
    <property type="match status" value="1"/>
</dbReference>
<keyword evidence="7" id="KW-0732">Signal</keyword>
<feature type="domain" description="Glycoside hydrolase family 31 TIM barrel" evidence="8">
    <location>
        <begin position="284"/>
        <end position="724"/>
    </location>
</feature>
<proteinExistence type="inferred from homology"/>
<dbReference type="InterPro" id="IPR000322">
    <property type="entry name" value="Glyco_hydro_31_TIM"/>
</dbReference>
<dbReference type="SUPFAM" id="SSF51445">
    <property type="entry name" value="(Trans)glycosidases"/>
    <property type="match status" value="1"/>
</dbReference>
<gene>
    <name evidence="11" type="ORF">MGU_10231</name>
</gene>
<dbReference type="EC" id="3.2.1.20" evidence="3"/>
<dbReference type="Gene3D" id="3.20.20.80">
    <property type="entry name" value="Glycosidases"/>
    <property type="match status" value="2"/>
</dbReference>
<dbReference type="EMBL" id="AZNH01000087">
    <property type="protein sequence ID" value="KID82431.1"/>
    <property type="molecule type" value="Genomic_DNA"/>
</dbReference>
<dbReference type="GO" id="GO:0005975">
    <property type="term" value="P:carbohydrate metabolic process"/>
    <property type="evidence" value="ECO:0007669"/>
    <property type="project" value="InterPro"/>
</dbReference>
<evidence type="ECO:0000256" key="4">
    <source>
        <dbReference type="ARBA" id="ARBA00022801"/>
    </source>
</evidence>
<evidence type="ECO:0000256" key="2">
    <source>
        <dbReference type="ARBA" id="ARBA00007806"/>
    </source>
</evidence>
<dbReference type="SUPFAM" id="SSF51011">
    <property type="entry name" value="Glycosyl hydrolase domain"/>
    <property type="match status" value="1"/>
</dbReference>
<evidence type="ECO:0000256" key="1">
    <source>
        <dbReference type="ARBA" id="ARBA00001657"/>
    </source>
</evidence>
<dbReference type="InterPro" id="IPR048395">
    <property type="entry name" value="Glyco_hydro_31_C"/>
</dbReference>
<dbReference type="SUPFAM" id="SSF74650">
    <property type="entry name" value="Galactose mutarotase-like"/>
    <property type="match status" value="1"/>
</dbReference>
<dbReference type="AlphaFoldDB" id="A0A0B4GY41"/>
<evidence type="ECO:0000313" key="11">
    <source>
        <dbReference type="EMBL" id="KID82431.1"/>
    </source>
</evidence>
<protein>
    <recommendedName>
        <fullName evidence="3">alpha-glucosidase</fullName>
        <ecNumber evidence="3">3.2.1.20</ecNumber>
    </recommendedName>
</protein>
<keyword evidence="4 6" id="KW-0378">Hydrolase</keyword>
<evidence type="ECO:0000256" key="5">
    <source>
        <dbReference type="ARBA" id="ARBA00023295"/>
    </source>
</evidence>
<reference evidence="11 12" key="1">
    <citation type="journal article" date="2014" name="Proc. Natl. Acad. Sci. U.S.A.">
        <title>Trajectory and genomic determinants of fungal-pathogen speciation and host adaptation.</title>
        <authorList>
            <person name="Hu X."/>
            <person name="Xiao G."/>
            <person name="Zheng P."/>
            <person name="Shang Y."/>
            <person name="Su Y."/>
            <person name="Zhang X."/>
            <person name="Liu X."/>
            <person name="Zhan S."/>
            <person name="St Leger R.J."/>
            <person name="Wang C."/>
        </authorList>
    </citation>
    <scope>NUCLEOTIDE SEQUENCE [LARGE SCALE GENOMIC DNA]</scope>
    <source>
        <strain evidence="11 12">ARSEF 977</strain>
    </source>
</reference>
<dbReference type="Pfam" id="PF01055">
    <property type="entry name" value="Glyco_hydro_31_2nd"/>
    <property type="match status" value="1"/>
</dbReference>
<dbReference type="InterPro" id="IPR017853">
    <property type="entry name" value="GH"/>
</dbReference>
<evidence type="ECO:0000259" key="8">
    <source>
        <dbReference type="Pfam" id="PF01055"/>
    </source>
</evidence>
<dbReference type="GO" id="GO:0004558">
    <property type="term" value="F:alpha-1,4-glucosidase activity"/>
    <property type="evidence" value="ECO:0007669"/>
    <property type="project" value="UniProtKB-EC"/>
</dbReference>
<dbReference type="CDD" id="cd06602">
    <property type="entry name" value="GH31_MGAM_SI_GAA"/>
    <property type="match status" value="1"/>
</dbReference>
<dbReference type="InterPro" id="IPR025887">
    <property type="entry name" value="Glyco_hydro_31_N_dom"/>
</dbReference>
<dbReference type="HOGENOM" id="CLU_000631_11_0_1"/>
<dbReference type="OrthoDB" id="5839090at2759"/>
<evidence type="ECO:0000259" key="10">
    <source>
        <dbReference type="Pfam" id="PF21365"/>
    </source>
</evidence>
<dbReference type="PROSITE" id="PS00129">
    <property type="entry name" value="GLYCOSYL_HYDROL_F31_1"/>
    <property type="match status" value="1"/>
</dbReference>
<comment type="catalytic activity">
    <reaction evidence="1">
        <text>Hydrolysis of terminal, non-reducing (1-&gt;4)-linked alpha-D-glucose residues with release of alpha-D-glucose.</text>
        <dbReference type="EC" id="3.2.1.20"/>
    </reaction>
</comment>